<proteinExistence type="predicted"/>
<dbReference type="Pfam" id="PF02405">
    <property type="entry name" value="MlaE"/>
    <property type="match status" value="1"/>
</dbReference>
<dbReference type="InterPro" id="IPR030802">
    <property type="entry name" value="Permease_MalE"/>
</dbReference>
<name>A0A2U3KQQ8_9BACT</name>
<dbReference type="PANTHER" id="PTHR30188:SF4">
    <property type="entry name" value="PROTEIN TRIGALACTOSYLDIACYLGLYCEROL 1, CHLOROPLASTIC"/>
    <property type="match status" value="1"/>
</dbReference>
<gene>
    <name evidence="2" type="ORF">SBA1_400034</name>
</gene>
<evidence type="ECO:0000256" key="1">
    <source>
        <dbReference type="SAM" id="Phobius"/>
    </source>
</evidence>
<dbReference type="EMBL" id="OMOD01000134">
    <property type="protein sequence ID" value="SPF41889.1"/>
    <property type="molecule type" value="Genomic_DNA"/>
</dbReference>
<dbReference type="GO" id="GO:0005548">
    <property type="term" value="F:phospholipid transporter activity"/>
    <property type="evidence" value="ECO:0007669"/>
    <property type="project" value="TreeGrafter"/>
</dbReference>
<evidence type="ECO:0000313" key="3">
    <source>
        <dbReference type="Proteomes" id="UP000238701"/>
    </source>
</evidence>
<keyword evidence="1" id="KW-0812">Transmembrane</keyword>
<dbReference type="PANTHER" id="PTHR30188">
    <property type="entry name" value="ABC TRANSPORTER PERMEASE PROTEIN-RELATED"/>
    <property type="match status" value="1"/>
</dbReference>
<dbReference type="GO" id="GO:0043190">
    <property type="term" value="C:ATP-binding cassette (ABC) transporter complex"/>
    <property type="evidence" value="ECO:0007669"/>
    <property type="project" value="InterPro"/>
</dbReference>
<feature type="transmembrane region" description="Helical" evidence="1">
    <location>
        <begin position="237"/>
        <end position="259"/>
    </location>
</feature>
<dbReference type="Proteomes" id="UP000238701">
    <property type="component" value="Unassembled WGS sequence"/>
</dbReference>
<feature type="transmembrane region" description="Helical" evidence="1">
    <location>
        <begin position="197"/>
        <end position="217"/>
    </location>
</feature>
<protein>
    <submittedName>
        <fullName evidence="2">ABC-type transport system protein</fullName>
    </submittedName>
</protein>
<keyword evidence="1" id="KW-0472">Membrane</keyword>
<reference evidence="3" key="1">
    <citation type="submission" date="2018-02" db="EMBL/GenBank/DDBJ databases">
        <authorList>
            <person name="Hausmann B."/>
        </authorList>
    </citation>
    <scope>NUCLEOTIDE SEQUENCE [LARGE SCALE GENOMIC DNA]</scope>
    <source>
        <strain evidence="3">Peat soil MAG SbA1</strain>
    </source>
</reference>
<feature type="transmembrane region" description="Helical" evidence="1">
    <location>
        <begin position="147"/>
        <end position="171"/>
    </location>
</feature>
<evidence type="ECO:0000313" key="2">
    <source>
        <dbReference type="EMBL" id="SPF41889.1"/>
    </source>
</evidence>
<keyword evidence="1" id="KW-1133">Transmembrane helix</keyword>
<sequence length="260" mass="27498">MSPGVSSAKGLISEFLEWFGDLGIFFWQVIRAAVTPPFEFRELFRQLDEIGSKSLPLVALAGAATGVVLSLEARYSLTRFGAKSLLPAAIVFSVIHETGPIITGLVVSGRVGAGIGAELASMKVTEQIDAIEVSAVNPYRLLAATRILACILMLPLLTLAADFCGLLMGWVTQAMVEPVSLHQFINAGFSGASFNDFLPPTFKTMVFGLIIGLVACFQGMRTQGGAAGVGRAATSSVVLSSLFVILADVVLVKLIIIFFP</sequence>
<organism evidence="2 3">
    <name type="scientific">Candidatus Sulfotelmatobacter kueseliae</name>
    <dbReference type="NCBI Taxonomy" id="2042962"/>
    <lineage>
        <taxon>Bacteria</taxon>
        <taxon>Pseudomonadati</taxon>
        <taxon>Acidobacteriota</taxon>
        <taxon>Terriglobia</taxon>
        <taxon>Terriglobales</taxon>
        <taxon>Candidatus Korobacteraceae</taxon>
        <taxon>Candidatus Sulfotelmatobacter</taxon>
    </lineage>
</organism>
<accession>A0A2U3KQQ8</accession>
<dbReference type="AlphaFoldDB" id="A0A2U3KQQ8"/>